<dbReference type="InterPro" id="IPR011042">
    <property type="entry name" value="6-blade_b-propeller_TolB-like"/>
</dbReference>
<protein>
    <recommendedName>
        <fullName evidence="4">Superoxide dismutase</fullName>
    </recommendedName>
</protein>
<evidence type="ECO:0000256" key="1">
    <source>
        <dbReference type="SAM" id="SignalP"/>
    </source>
</evidence>
<evidence type="ECO:0008006" key="4">
    <source>
        <dbReference type="Google" id="ProtNLM"/>
    </source>
</evidence>
<feature type="signal peptide" evidence="1">
    <location>
        <begin position="1"/>
        <end position="25"/>
    </location>
</feature>
<accession>A0ABV3XC76</accession>
<reference evidence="2 3" key="1">
    <citation type="submission" date="2024-06" db="EMBL/GenBank/DDBJ databases">
        <title>Draft genome sequence of Geodermatophilus badlandi, a novel member of the Geodermatophilaceae isolated from badland sedimentary rocks in the Red desert, Wyoming, USA.</title>
        <authorList>
            <person name="Ben Tekaya S."/>
            <person name="Nouioui I."/>
            <person name="Flores G.M."/>
            <person name="Shaal M.N."/>
            <person name="Bredoire F."/>
            <person name="Basile F."/>
            <person name="Van Diepen L."/>
            <person name="Ward N.L."/>
        </authorList>
    </citation>
    <scope>NUCLEOTIDE SEQUENCE [LARGE SCALE GENOMIC DNA]</scope>
    <source>
        <strain evidence="2 3">WL48A</strain>
    </source>
</reference>
<dbReference type="Gene3D" id="2.120.10.30">
    <property type="entry name" value="TolB, C-terminal domain"/>
    <property type="match status" value="1"/>
</dbReference>
<proteinExistence type="predicted"/>
<keyword evidence="1" id="KW-0732">Signal</keyword>
<feature type="chain" id="PRO_5045532828" description="Superoxide dismutase" evidence="1">
    <location>
        <begin position="26"/>
        <end position="310"/>
    </location>
</feature>
<keyword evidence="3" id="KW-1185">Reference proteome</keyword>
<comment type="caution">
    <text evidence="2">The sequence shown here is derived from an EMBL/GenBank/DDBJ whole genome shotgun (WGS) entry which is preliminary data.</text>
</comment>
<gene>
    <name evidence="2" type="ORF">ABQ292_07265</name>
</gene>
<name>A0ABV3XC76_9ACTN</name>
<dbReference type="EMBL" id="JBFNXQ010000015">
    <property type="protein sequence ID" value="MEX5718169.1"/>
    <property type="molecule type" value="Genomic_DNA"/>
</dbReference>
<sequence length="310" mass="31386">MRRTMTSLLAAGTLAGAAVALPATAAGAAPADRFPEVIALPDGFSPEGISTGRGTSFYVGSRTDGSIYRGDLRTGAGALLVEGTPGGAAIGTEVDRQGRLWVAGGGTGTGTVHDTRTGEVLASYALTAPGATFVNDVVVTRDAAYFTDSVNPVLYVVPLGPGGRPAGPATTLPLTGDLRYGAGFNANGIEASPDGGTLLVVQSNTGLLFRVAADTGVTTQVDLGGASLTNGDGLLREGRTLYVVRNALQQIAVLELAPGYASATLVDTLTDPDLQTPTTVAPFGSALYAVNARFDAPQTPETEYTVVRVG</sequence>
<evidence type="ECO:0000313" key="2">
    <source>
        <dbReference type="EMBL" id="MEX5718169.1"/>
    </source>
</evidence>
<dbReference type="SUPFAM" id="SSF63829">
    <property type="entry name" value="Calcium-dependent phosphotriesterase"/>
    <property type="match status" value="1"/>
</dbReference>
<evidence type="ECO:0000313" key="3">
    <source>
        <dbReference type="Proteomes" id="UP001560045"/>
    </source>
</evidence>
<organism evidence="2 3">
    <name type="scientific">Geodermatophilus maliterrae</name>
    <dbReference type="NCBI Taxonomy" id="3162531"/>
    <lineage>
        <taxon>Bacteria</taxon>
        <taxon>Bacillati</taxon>
        <taxon>Actinomycetota</taxon>
        <taxon>Actinomycetes</taxon>
        <taxon>Geodermatophilales</taxon>
        <taxon>Geodermatophilaceae</taxon>
        <taxon>Geodermatophilus</taxon>
    </lineage>
</organism>
<dbReference type="Proteomes" id="UP001560045">
    <property type="component" value="Unassembled WGS sequence"/>
</dbReference>
<dbReference type="RefSeq" id="WP_369204749.1">
    <property type="nucleotide sequence ID" value="NZ_JBFNXQ010000015.1"/>
</dbReference>